<feature type="domain" description="DUF6545" evidence="3">
    <location>
        <begin position="231"/>
        <end position="365"/>
    </location>
</feature>
<evidence type="ECO:0000313" key="7">
    <source>
        <dbReference type="Proteomes" id="UP001210609"/>
    </source>
</evidence>
<feature type="transmembrane region" description="Helical" evidence="2">
    <location>
        <begin position="33"/>
        <end position="55"/>
    </location>
</feature>
<reference evidence="4 6" key="1">
    <citation type="submission" date="2019-12" db="EMBL/GenBank/DDBJ databases">
        <title>Whole genome shotgun sequence of Streptomyces libani subsp. libani NBRC 13452.</title>
        <authorList>
            <person name="Ichikawa N."/>
            <person name="Kimura A."/>
            <person name="Kitahashi Y."/>
            <person name="Komaki H."/>
            <person name="Tamura T."/>
        </authorList>
    </citation>
    <scope>NUCLEOTIDE SEQUENCE [LARGE SCALE GENOMIC DNA]</scope>
    <source>
        <strain evidence="4 6">NBRC 13452</strain>
    </source>
</reference>
<reference evidence="5 7" key="2">
    <citation type="submission" date="2022-12" db="EMBL/GenBank/DDBJ databases">
        <authorList>
            <person name="Ruckert C."/>
            <person name="Busche T."/>
            <person name="Kalinowski J."/>
            <person name="Wittmann C."/>
        </authorList>
    </citation>
    <scope>NUCLEOTIDE SEQUENCE [LARGE SCALE GENOMIC DNA]</scope>
    <source>
        <strain evidence="5 7">DSM 40555</strain>
    </source>
</reference>
<dbReference type="InterPro" id="IPR050039">
    <property type="entry name" value="MAB_1171c-like"/>
</dbReference>
<keyword evidence="2" id="KW-0472">Membrane</keyword>
<keyword evidence="7" id="KW-1185">Reference proteome</keyword>
<evidence type="ECO:0000313" key="5">
    <source>
        <dbReference type="EMBL" id="WAT94573.1"/>
    </source>
</evidence>
<feature type="compositionally biased region" description="Polar residues" evidence="1">
    <location>
        <begin position="394"/>
        <end position="404"/>
    </location>
</feature>
<dbReference type="AlphaFoldDB" id="A0A640T7H5"/>
<feature type="transmembrane region" description="Helical" evidence="2">
    <location>
        <begin position="166"/>
        <end position="187"/>
    </location>
</feature>
<feature type="transmembrane region" description="Helical" evidence="2">
    <location>
        <begin position="67"/>
        <end position="88"/>
    </location>
</feature>
<keyword evidence="2" id="KW-0812">Transmembrane</keyword>
<evidence type="ECO:0000256" key="2">
    <source>
        <dbReference type="SAM" id="Phobius"/>
    </source>
</evidence>
<dbReference type="Pfam" id="PF20182">
    <property type="entry name" value="DUF6545"/>
    <property type="match status" value="1"/>
</dbReference>
<dbReference type="EMBL" id="BLIP01000001">
    <property type="protein sequence ID" value="GFE19679.1"/>
    <property type="molecule type" value="Genomic_DNA"/>
</dbReference>
<dbReference type="InterPro" id="IPR046675">
    <property type="entry name" value="DUF6545"/>
</dbReference>
<name>A0A640T7H5_STRNI</name>
<evidence type="ECO:0000313" key="4">
    <source>
        <dbReference type="EMBL" id="GFE19679.1"/>
    </source>
</evidence>
<gene>
    <name evidence="4" type="ORF">Sliba_01320</name>
    <name evidence="5" type="ORF">STRLI_000216</name>
</gene>
<feature type="transmembrane region" description="Helical" evidence="2">
    <location>
        <begin position="95"/>
        <end position="115"/>
    </location>
</feature>
<evidence type="ECO:0000313" key="6">
    <source>
        <dbReference type="Proteomes" id="UP000429552"/>
    </source>
</evidence>
<dbReference type="Proteomes" id="UP000429552">
    <property type="component" value="Unassembled WGS sequence"/>
</dbReference>
<feature type="transmembrane region" description="Helical" evidence="2">
    <location>
        <begin position="199"/>
        <end position="224"/>
    </location>
</feature>
<dbReference type="RefSeq" id="WP_159483616.1">
    <property type="nucleotide sequence ID" value="NZ_BLIP01000001.1"/>
</dbReference>
<evidence type="ECO:0000256" key="1">
    <source>
        <dbReference type="SAM" id="MobiDB-lite"/>
    </source>
</evidence>
<proteinExistence type="predicted"/>
<sequence length="410" mass="44895">MAPWVETAGISALWGVAVARAPQGIRDREQQPLWFATLMIALAMSTHLEPVTAALAHVAPNAHWIDMITHIFGIIDAAAVFWFICGAAGRHRHTILVFSAAITVITMLVILDTGAPPHARNIITPSSATPSVPDTYWWLFFSFHLVADSICGFVCWSYGRPGTPRLLCYGLRLFGTGMLLADLLWVLKLAYLQTRSAAIAPLFSPLTGIEALFIAVGVALPILTQASDSRRDRRSYRALAHLWMDLTTATPDVVLGPTRHLQRMVIPLRLRLYRRVIEIRDAMIVLRNYATPGALHLAHQHTTTPSVPSHLRDAHLTACWLTAALQAKRNGTPPHPQTADLTGPSANALTDEINHLLQIAEAYKSPTVSSYKESLIGTPQQAENNHAPPLFAHPSNSSPKQTSDPTPPTH</sequence>
<feature type="transmembrane region" description="Helical" evidence="2">
    <location>
        <begin position="135"/>
        <end position="159"/>
    </location>
</feature>
<keyword evidence="2" id="KW-1133">Transmembrane helix</keyword>
<organism evidence="4 6">
    <name type="scientific">Streptomyces nigrescens</name>
    <dbReference type="NCBI Taxonomy" id="1920"/>
    <lineage>
        <taxon>Bacteria</taxon>
        <taxon>Bacillati</taxon>
        <taxon>Actinomycetota</taxon>
        <taxon>Actinomycetes</taxon>
        <taxon>Kitasatosporales</taxon>
        <taxon>Streptomycetaceae</taxon>
        <taxon>Streptomyces</taxon>
    </lineage>
</organism>
<evidence type="ECO:0000259" key="3">
    <source>
        <dbReference type="Pfam" id="PF20182"/>
    </source>
</evidence>
<feature type="region of interest" description="Disordered" evidence="1">
    <location>
        <begin position="374"/>
        <end position="410"/>
    </location>
</feature>
<feature type="compositionally biased region" description="Polar residues" evidence="1">
    <location>
        <begin position="374"/>
        <end position="384"/>
    </location>
</feature>
<protein>
    <recommendedName>
        <fullName evidence="3">DUF6545 domain-containing protein</fullName>
    </recommendedName>
</protein>
<dbReference type="EMBL" id="CP114202">
    <property type="protein sequence ID" value="WAT94573.1"/>
    <property type="molecule type" value="Genomic_DNA"/>
</dbReference>
<dbReference type="NCBIfam" id="NF042915">
    <property type="entry name" value="MAB_1171c_fam"/>
    <property type="match status" value="1"/>
</dbReference>
<accession>A0A640T7H5</accession>
<dbReference type="Proteomes" id="UP001210609">
    <property type="component" value="Chromosome"/>
</dbReference>